<keyword evidence="3" id="KW-1185">Reference proteome</keyword>
<sequence length="229" mass="22947">MAQVPPPSYLTYIPPAAPLPSWLKYTSSPIATSTLYYTVETLLDGTPTVRSGAVVVTKYLTQIIQLPLTVDVPYKVAAPYTNAGGTGPTVVSILGATGSGATFILAASMVSATTPTAAPFPTPAAAPQEPATTAQPVSAPTGDATPSASSFNNVSVSVSSATDGAAIDPSSASNTLPAPPTSTIPEVDSAAFPATAAQSATPNSDSASSPATPQPGRFTSRRNMRGSGY</sequence>
<dbReference type="AlphaFoldDB" id="A0A2X0KIH9"/>
<name>A0A2X0KIH9_9BASI</name>
<accession>A0A2X0KIH9</accession>
<evidence type="ECO:0000256" key="1">
    <source>
        <dbReference type="SAM" id="MobiDB-lite"/>
    </source>
</evidence>
<protein>
    <submittedName>
        <fullName evidence="2">BZ3500_MvSof-1268-A1-R1_Chr6-2g08517 protein</fullName>
    </submittedName>
</protein>
<proteinExistence type="predicted"/>
<dbReference type="Proteomes" id="UP000249723">
    <property type="component" value="Unassembled WGS sequence"/>
</dbReference>
<feature type="region of interest" description="Disordered" evidence="1">
    <location>
        <begin position="163"/>
        <end position="229"/>
    </location>
</feature>
<feature type="compositionally biased region" description="Low complexity" evidence="1">
    <location>
        <begin position="125"/>
        <end position="136"/>
    </location>
</feature>
<feature type="compositionally biased region" description="Low complexity" evidence="1">
    <location>
        <begin position="189"/>
        <end position="202"/>
    </location>
</feature>
<feature type="region of interest" description="Disordered" evidence="1">
    <location>
        <begin position="119"/>
        <end position="151"/>
    </location>
</feature>
<dbReference type="EMBL" id="FMWP01000047">
    <property type="protein sequence ID" value="SCZ93189.1"/>
    <property type="molecule type" value="Genomic_DNA"/>
</dbReference>
<organism evidence="2 3">
    <name type="scientific">Microbotryum saponariae</name>
    <dbReference type="NCBI Taxonomy" id="289078"/>
    <lineage>
        <taxon>Eukaryota</taxon>
        <taxon>Fungi</taxon>
        <taxon>Dikarya</taxon>
        <taxon>Basidiomycota</taxon>
        <taxon>Pucciniomycotina</taxon>
        <taxon>Microbotryomycetes</taxon>
        <taxon>Microbotryales</taxon>
        <taxon>Microbotryaceae</taxon>
        <taxon>Microbotryum</taxon>
    </lineage>
</organism>
<feature type="compositionally biased region" description="Basic residues" evidence="1">
    <location>
        <begin position="219"/>
        <end position="229"/>
    </location>
</feature>
<evidence type="ECO:0000313" key="3">
    <source>
        <dbReference type="Proteomes" id="UP000249723"/>
    </source>
</evidence>
<reference evidence="3" key="1">
    <citation type="submission" date="2016-10" db="EMBL/GenBank/DDBJ databases">
        <authorList>
            <person name="Jeantristanb JTB J.-T."/>
            <person name="Ricardo R."/>
        </authorList>
    </citation>
    <scope>NUCLEOTIDE SEQUENCE [LARGE SCALE GENOMIC DNA]</scope>
</reference>
<gene>
    <name evidence="2" type="ORF">BZ3500_MVSOF-1268-A1-R1_CHR6-2G08517</name>
</gene>
<dbReference type="STRING" id="289078.A0A2X0KIH9"/>
<evidence type="ECO:0000313" key="2">
    <source>
        <dbReference type="EMBL" id="SCZ93189.1"/>
    </source>
</evidence>